<protein>
    <submittedName>
        <fullName evidence="1">Uncharacterized protein</fullName>
    </submittedName>
</protein>
<comment type="caution">
    <text evidence="1">The sequence shown here is derived from an EMBL/GenBank/DDBJ whole genome shotgun (WGS) entry which is preliminary data.</text>
</comment>
<dbReference type="AlphaFoldDB" id="A0AAV4WFC1"/>
<name>A0AAV4WFC1_CAEEX</name>
<keyword evidence="2" id="KW-1185">Reference proteome</keyword>
<dbReference type="EMBL" id="BPLR01016109">
    <property type="protein sequence ID" value="GIY81332.1"/>
    <property type="molecule type" value="Genomic_DNA"/>
</dbReference>
<sequence length="165" mass="18660">MKCFATLLKHLFRQRSRPQGARLQTAARSLREEVLSWAQRETESAFGNEAGVRSSWRLLLEAFTEGHSVHLCGLECEKSFCHSIAQFVPDEVSRPQEEKYEIDTPSCTNEMISPHLNRQSFAFAEEAPLRGSKQRSVTSLPLGNDALERGMNVTSEWIIQKNAPP</sequence>
<accession>A0AAV4WFC1</accession>
<organism evidence="1 2">
    <name type="scientific">Caerostris extrusa</name>
    <name type="common">Bark spider</name>
    <name type="synonym">Caerostris bankana</name>
    <dbReference type="NCBI Taxonomy" id="172846"/>
    <lineage>
        <taxon>Eukaryota</taxon>
        <taxon>Metazoa</taxon>
        <taxon>Ecdysozoa</taxon>
        <taxon>Arthropoda</taxon>
        <taxon>Chelicerata</taxon>
        <taxon>Arachnida</taxon>
        <taxon>Araneae</taxon>
        <taxon>Araneomorphae</taxon>
        <taxon>Entelegynae</taxon>
        <taxon>Araneoidea</taxon>
        <taxon>Araneidae</taxon>
        <taxon>Caerostris</taxon>
    </lineage>
</organism>
<dbReference type="Proteomes" id="UP001054945">
    <property type="component" value="Unassembled WGS sequence"/>
</dbReference>
<evidence type="ECO:0000313" key="2">
    <source>
        <dbReference type="Proteomes" id="UP001054945"/>
    </source>
</evidence>
<proteinExistence type="predicted"/>
<evidence type="ECO:0000313" key="1">
    <source>
        <dbReference type="EMBL" id="GIY81332.1"/>
    </source>
</evidence>
<gene>
    <name evidence="1" type="ORF">CEXT_361571</name>
</gene>
<reference evidence="1 2" key="1">
    <citation type="submission" date="2021-06" db="EMBL/GenBank/DDBJ databases">
        <title>Caerostris extrusa draft genome.</title>
        <authorList>
            <person name="Kono N."/>
            <person name="Arakawa K."/>
        </authorList>
    </citation>
    <scope>NUCLEOTIDE SEQUENCE [LARGE SCALE GENOMIC DNA]</scope>
</reference>